<dbReference type="EMBL" id="CP038908">
    <property type="protein sequence ID" value="QGO04176.1"/>
    <property type="molecule type" value="Genomic_DNA"/>
</dbReference>
<dbReference type="RefSeq" id="WP_016211385.1">
    <property type="nucleotide sequence ID" value="NZ_CP012413.1"/>
</dbReference>
<dbReference type="PANTHER" id="PTHR34822">
    <property type="entry name" value="GRPB DOMAIN PROTEIN (AFU_ORTHOLOGUE AFUA_1G01530)"/>
    <property type="match status" value="1"/>
</dbReference>
<dbReference type="AlphaFoldDB" id="A0A9Q5VA74"/>
<dbReference type="GeneID" id="66739228"/>
<reference evidence="1 2" key="1">
    <citation type="submission" date="2019-04" db="EMBL/GenBank/DDBJ databases">
        <title>Complete genome sequencing of Piscirickettsia salmonis strain Psal-009.</title>
        <authorList>
            <person name="Schober I."/>
            <person name="Bunk B."/>
            <person name="Sproer C."/>
            <person name="Carril G.P."/>
            <person name="Riedel T."/>
            <person name="Flores-Herrera P.A."/>
            <person name="Nourdin-Galindo G."/>
            <person name="Marshall S.H."/>
            <person name="Overmann J."/>
        </authorList>
    </citation>
    <scope>NUCLEOTIDE SEQUENCE [LARGE SCALE GENOMIC DNA]</scope>
    <source>
        <strain evidence="1 2">Psal-009</strain>
    </source>
</reference>
<evidence type="ECO:0000313" key="1">
    <source>
        <dbReference type="EMBL" id="QGO04176.1"/>
    </source>
</evidence>
<dbReference type="InterPro" id="IPR043519">
    <property type="entry name" value="NT_sf"/>
</dbReference>
<proteinExistence type="predicted"/>
<evidence type="ECO:0000313" key="2">
    <source>
        <dbReference type="Proteomes" id="UP000422232"/>
    </source>
</evidence>
<dbReference type="InterPro" id="IPR007344">
    <property type="entry name" value="GrpB/CoaE"/>
</dbReference>
<gene>
    <name evidence="1" type="ORF">Psal009_00030</name>
</gene>
<keyword evidence="1" id="KW-0418">Kinase</keyword>
<dbReference type="Gene3D" id="3.30.460.10">
    <property type="entry name" value="Beta Polymerase, domain 2"/>
    <property type="match status" value="1"/>
</dbReference>
<accession>A0A9Q5VA74</accession>
<keyword evidence="2" id="KW-1185">Reference proteome</keyword>
<dbReference type="GO" id="GO:0016301">
    <property type="term" value="F:kinase activity"/>
    <property type="evidence" value="ECO:0007669"/>
    <property type="project" value="UniProtKB-KW"/>
</dbReference>
<dbReference type="SUPFAM" id="SSF81301">
    <property type="entry name" value="Nucleotidyltransferase"/>
    <property type="match status" value="1"/>
</dbReference>
<dbReference type="Pfam" id="PF04229">
    <property type="entry name" value="GrpB"/>
    <property type="match status" value="1"/>
</dbReference>
<keyword evidence="1" id="KW-0808">Transferase</keyword>
<dbReference type="Proteomes" id="UP000422232">
    <property type="component" value="Chromosome"/>
</dbReference>
<sequence length="176" mass="20896">MIDLTPYHSSWPTLYQQEKIVLLKHIDHWINTIEHIGSTSVPKLTSKPIIDILIGVESLKIADQYIIPTITKLNYSYIAKYEKELPERRYFQRLNHQGQHTHHIHLVETTSDFYKSHLLFRDYLRAHSHVAEQYAQHKLELAPQFTDSNEYAHAKTHFIQETLKQARQWHQSAFNN</sequence>
<organism evidence="1 2">
    <name type="scientific">Piscirickettsia salmonis</name>
    <dbReference type="NCBI Taxonomy" id="1238"/>
    <lineage>
        <taxon>Bacteria</taxon>
        <taxon>Pseudomonadati</taxon>
        <taxon>Pseudomonadota</taxon>
        <taxon>Gammaproteobacteria</taxon>
        <taxon>Thiotrichales</taxon>
        <taxon>Piscirickettsiaceae</taxon>
        <taxon>Piscirickettsia</taxon>
    </lineage>
</organism>
<dbReference type="PANTHER" id="PTHR34822:SF1">
    <property type="entry name" value="GRPB FAMILY PROTEIN"/>
    <property type="match status" value="1"/>
</dbReference>
<protein>
    <submittedName>
        <fullName evidence="1">Dephospho-CoA kinase/protein folding accessory domain-containing protein</fullName>
    </submittedName>
</protein>
<name>A0A9Q5VA74_PISSA</name>